<dbReference type="EMBL" id="VSSQ01001439">
    <property type="protein sequence ID" value="MPM08338.1"/>
    <property type="molecule type" value="Genomic_DNA"/>
</dbReference>
<evidence type="ECO:0000256" key="1">
    <source>
        <dbReference type="SAM" id="Phobius"/>
    </source>
</evidence>
<feature type="transmembrane region" description="Helical" evidence="1">
    <location>
        <begin position="62"/>
        <end position="79"/>
    </location>
</feature>
<gene>
    <name evidence="2" type="ORF">SDC9_54650</name>
</gene>
<name>A0A644WXX4_9ZZZZ</name>
<dbReference type="AlphaFoldDB" id="A0A644WXX4"/>
<evidence type="ECO:0000313" key="2">
    <source>
        <dbReference type="EMBL" id="MPM08338.1"/>
    </source>
</evidence>
<reference evidence="2" key="1">
    <citation type="submission" date="2019-08" db="EMBL/GenBank/DDBJ databases">
        <authorList>
            <person name="Kucharzyk K."/>
            <person name="Murdoch R.W."/>
            <person name="Higgins S."/>
            <person name="Loffler F."/>
        </authorList>
    </citation>
    <scope>NUCLEOTIDE SEQUENCE</scope>
</reference>
<feature type="transmembrane region" description="Helical" evidence="1">
    <location>
        <begin position="39"/>
        <end position="56"/>
    </location>
</feature>
<feature type="transmembrane region" description="Helical" evidence="1">
    <location>
        <begin position="6"/>
        <end position="27"/>
    </location>
</feature>
<sequence length="173" mass="19301">MSGISISVTQLIIKGIPEGMLIVLALHFFTRTKIEWKKYFILSAVYIIATYLIRFLPIKLGINTILSLLVLILLFHAAYKAQMDKVARSVISSVAILIILVVSEALNIYLLRFIFGTVKADAFLQSDNPLIKNICITPSTTFIAIFTFAGNLLLTKLEKRKTEHGEAGEKNSK</sequence>
<keyword evidence="1" id="KW-0472">Membrane</keyword>
<proteinExistence type="predicted"/>
<keyword evidence="1" id="KW-0812">Transmembrane</keyword>
<accession>A0A644WXX4</accession>
<protein>
    <submittedName>
        <fullName evidence="2">Uncharacterized protein</fullName>
    </submittedName>
</protein>
<feature type="transmembrane region" description="Helical" evidence="1">
    <location>
        <begin position="130"/>
        <end position="154"/>
    </location>
</feature>
<organism evidence="2">
    <name type="scientific">bioreactor metagenome</name>
    <dbReference type="NCBI Taxonomy" id="1076179"/>
    <lineage>
        <taxon>unclassified sequences</taxon>
        <taxon>metagenomes</taxon>
        <taxon>ecological metagenomes</taxon>
    </lineage>
</organism>
<keyword evidence="1" id="KW-1133">Transmembrane helix</keyword>
<feature type="transmembrane region" description="Helical" evidence="1">
    <location>
        <begin position="91"/>
        <end position="110"/>
    </location>
</feature>
<comment type="caution">
    <text evidence="2">The sequence shown here is derived from an EMBL/GenBank/DDBJ whole genome shotgun (WGS) entry which is preliminary data.</text>
</comment>